<comment type="caution">
    <text evidence="5">The sequence shown here is derived from an EMBL/GenBank/DDBJ whole genome shotgun (WGS) entry which is preliminary data.</text>
</comment>
<dbReference type="Pfam" id="PF12833">
    <property type="entry name" value="HTH_18"/>
    <property type="match status" value="1"/>
</dbReference>
<dbReference type="GO" id="GO:0005829">
    <property type="term" value="C:cytosol"/>
    <property type="evidence" value="ECO:0007669"/>
    <property type="project" value="TreeGrafter"/>
</dbReference>
<dbReference type="InterPro" id="IPR032687">
    <property type="entry name" value="AraC-type_N"/>
</dbReference>
<dbReference type="EMBL" id="MLJW01000094">
    <property type="protein sequence ID" value="OIR00500.1"/>
    <property type="molecule type" value="Genomic_DNA"/>
</dbReference>
<dbReference type="SMART" id="SM00342">
    <property type="entry name" value="HTH_ARAC"/>
    <property type="match status" value="1"/>
</dbReference>
<gene>
    <name evidence="5" type="primary">virS_1</name>
    <name evidence="5" type="ORF">GALL_173730</name>
</gene>
<name>A0A1J5SFP0_9ZZZZ</name>
<dbReference type="PRINTS" id="PR00032">
    <property type="entry name" value="HTHARAC"/>
</dbReference>
<evidence type="ECO:0000313" key="5">
    <source>
        <dbReference type="EMBL" id="OIR00500.1"/>
    </source>
</evidence>
<keyword evidence="2" id="KW-0238">DNA-binding</keyword>
<dbReference type="SUPFAM" id="SSF46689">
    <property type="entry name" value="Homeodomain-like"/>
    <property type="match status" value="1"/>
</dbReference>
<protein>
    <submittedName>
        <fullName evidence="5">HTH-type transcriptional regulator VirS</fullName>
    </submittedName>
</protein>
<reference evidence="5" key="1">
    <citation type="submission" date="2016-10" db="EMBL/GenBank/DDBJ databases">
        <title>Sequence of Gallionella enrichment culture.</title>
        <authorList>
            <person name="Poehlein A."/>
            <person name="Muehling M."/>
            <person name="Daniel R."/>
        </authorList>
    </citation>
    <scope>NUCLEOTIDE SEQUENCE</scope>
</reference>
<dbReference type="GO" id="GO:0003700">
    <property type="term" value="F:DNA-binding transcription factor activity"/>
    <property type="evidence" value="ECO:0007669"/>
    <property type="project" value="InterPro"/>
</dbReference>
<evidence type="ECO:0000256" key="1">
    <source>
        <dbReference type="ARBA" id="ARBA00023015"/>
    </source>
</evidence>
<accession>A0A1J5SFP0</accession>
<dbReference type="Gene3D" id="1.10.10.60">
    <property type="entry name" value="Homeodomain-like"/>
    <property type="match status" value="1"/>
</dbReference>
<organism evidence="5">
    <name type="scientific">mine drainage metagenome</name>
    <dbReference type="NCBI Taxonomy" id="410659"/>
    <lineage>
        <taxon>unclassified sequences</taxon>
        <taxon>metagenomes</taxon>
        <taxon>ecological metagenomes</taxon>
    </lineage>
</organism>
<dbReference type="PROSITE" id="PS01124">
    <property type="entry name" value="HTH_ARAC_FAMILY_2"/>
    <property type="match status" value="1"/>
</dbReference>
<dbReference type="InterPro" id="IPR009057">
    <property type="entry name" value="Homeodomain-like_sf"/>
</dbReference>
<evidence type="ECO:0000256" key="2">
    <source>
        <dbReference type="ARBA" id="ARBA00023125"/>
    </source>
</evidence>
<dbReference type="PANTHER" id="PTHR47894">
    <property type="entry name" value="HTH-TYPE TRANSCRIPTIONAL REGULATOR GADX"/>
    <property type="match status" value="1"/>
</dbReference>
<proteinExistence type="predicted"/>
<sequence length="348" mass="38832">MSGHPLDRCRVPRAFWAGVERLGLSPAAVLRKARLPATLHLDGNAHVTTAQYFALWKAIEDLAGDPGLGIRLVEQTDTAAHPPSSMASFFARDYRDGLLRTARFKHLCSPEQLHVIESKDECVITVEWLHTGETQPGILADVSFASLVELGRRGTGQRLTPLRVELVRSRPPGDLHRDYFGCPIRYGADQDVLILKRSDLDRPFPGHNPELLAILTPALASALEEIQVRSSVKEQVKIVLKRKLASGRPELSEVARDLGMSERTLQRRITEGETTFRDLLVEARQELGRQLLSDPSAAINEVAFLLGYQDTSSFYRAFRDWEGVTPHRWRELNGSNIVVSTASHTSLH</sequence>
<evidence type="ECO:0000259" key="4">
    <source>
        <dbReference type="PROSITE" id="PS01124"/>
    </source>
</evidence>
<dbReference type="AlphaFoldDB" id="A0A1J5SFP0"/>
<dbReference type="InterPro" id="IPR018060">
    <property type="entry name" value="HTH_AraC"/>
</dbReference>
<evidence type="ECO:0000256" key="3">
    <source>
        <dbReference type="ARBA" id="ARBA00023163"/>
    </source>
</evidence>
<feature type="domain" description="HTH araC/xylS-type" evidence="4">
    <location>
        <begin position="234"/>
        <end position="332"/>
    </location>
</feature>
<dbReference type="PANTHER" id="PTHR47894:SF1">
    <property type="entry name" value="HTH-TYPE TRANSCRIPTIONAL REGULATOR VQSM"/>
    <property type="match status" value="1"/>
</dbReference>
<dbReference type="Pfam" id="PF12625">
    <property type="entry name" value="Arabinose_bd"/>
    <property type="match status" value="1"/>
</dbReference>
<keyword evidence="3" id="KW-0804">Transcription</keyword>
<keyword evidence="1" id="KW-0805">Transcription regulation</keyword>
<dbReference type="InterPro" id="IPR020449">
    <property type="entry name" value="Tscrpt_reg_AraC-type_HTH"/>
</dbReference>
<dbReference type="GO" id="GO:0000976">
    <property type="term" value="F:transcription cis-regulatory region binding"/>
    <property type="evidence" value="ECO:0007669"/>
    <property type="project" value="TreeGrafter"/>
</dbReference>